<dbReference type="PANTHER" id="PTHR35807">
    <property type="entry name" value="TRANSCRIPTIONAL REGULATOR REDD-RELATED"/>
    <property type="match status" value="1"/>
</dbReference>
<dbReference type="InterPro" id="IPR011990">
    <property type="entry name" value="TPR-like_helical_dom_sf"/>
</dbReference>
<dbReference type="Gene3D" id="3.30.70.270">
    <property type="match status" value="1"/>
</dbReference>
<reference evidence="5" key="1">
    <citation type="journal article" date="2021" name="PeerJ">
        <title>Extensive microbial diversity within the chicken gut microbiome revealed by metagenomics and culture.</title>
        <authorList>
            <person name="Gilroy R."/>
            <person name="Ravi A."/>
            <person name="Getino M."/>
            <person name="Pursley I."/>
            <person name="Horton D.L."/>
            <person name="Alikhan N.F."/>
            <person name="Baker D."/>
            <person name="Gharbi K."/>
            <person name="Hall N."/>
            <person name="Watson M."/>
            <person name="Adriaenssens E.M."/>
            <person name="Foster-Nyarko E."/>
            <person name="Jarju S."/>
            <person name="Secka A."/>
            <person name="Antonio M."/>
            <person name="Oren A."/>
            <person name="Chaudhuri R.R."/>
            <person name="La Ragione R."/>
            <person name="Hildebrand F."/>
            <person name="Pallen M.J."/>
        </authorList>
    </citation>
    <scope>NUCLEOTIDE SEQUENCE</scope>
    <source>
        <strain evidence="5">ChiSxjej6B18-287</strain>
    </source>
</reference>
<dbReference type="InterPro" id="IPR001867">
    <property type="entry name" value="OmpR/PhoB-type_DNA-bd"/>
</dbReference>
<organism evidence="5 6">
    <name type="scientific">Candidatus Blautia merdigallinarum</name>
    <dbReference type="NCBI Taxonomy" id="2838495"/>
    <lineage>
        <taxon>Bacteria</taxon>
        <taxon>Bacillati</taxon>
        <taxon>Bacillota</taxon>
        <taxon>Clostridia</taxon>
        <taxon>Lachnospirales</taxon>
        <taxon>Lachnospiraceae</taxon>
        <taxon>Blautia</taxon>
    </lineage>
</organism>
<dbReference type="GO" id="GO:0006355">
    <property type="term" value="P:regulation of DNA-templated transcription"/>
    <property type="evidence" value="ECO:0007669"/>
    <property type="project" value="InterPro"/>
</dbReference>
<dbReference type="AlphaFoldDB" id="A0A9D2N4D0"/>
<dbReference type="InterPro" id="IPR051677">
    <property type="entry name" value="AfsR-DnrI-RedD_regulator"/>
</dbReference>
<comment type="similarity">
    <text evidence="1">Belongs to the AfsR/DnrI/RedD regulatory family.</text>
</comment>
<dbReference type="InterPro" id="IPR005158">
    <property type="entry name" value="BTAD"/>
</dbReference>
<dbReference type="InterPro" id="IPR016032">
    <property type="entry name" value="Sig_transdc_resp-reg_C-effctor"/>
</dbReference>
<keyword evidence="2 3" id="KW-0238">DNA-binding</keyword>
<evidence type="ECO:0000313" key="5">
    <source>
        <dbReference type="EMBL" id="HJC09934.1"/>
    </source>
</evidence>
<dbReference type="GO" id="GO:0003677">
    <property type="term" value="F:DNA binding"/>
    <property type="evidence" value="ECO:0007669"/>
    <property type="project" value="UniProtKB-UniRule"/>
</dbReference>
<feature type="domain" description="OmpR/PhoB-type" evidence="4">
    <location>
        <begin position="6"/>
        <end position="113"/>
    </location>
</feature>
<evidence type="ECO:0000256" key="3">
    <source>
        <dbReference type="PROSITE-ProRule" id="PRU01091"/>
    </source>
</evidence>
<dbReference type="Pfam" id="PF03704">
    <property type="entry name" value="BTAD"/>
    <property type="match status" value="1"/>
</dbReference>
<dbReference type="EMBL" id="DWWV01000042">
    <property type="protein sequence ID" value="HJC09934.1"/>
    <property type="molecule type" value="Genomic_DNA"/>
</dbReference>
<sequence>MECNSNMEEENLELKVYMLGKFSMVYGGQPVVFKRNSATKVLKLLQILLHYSGVRGGIPRNQLLEELYGREDVSDAANNLRVTVHRLKKMLADTALPEYEYIQIENGIYRWKSPMATWVDVIDFSESVKAGEAETHEGERYRLFRKACMLYHGEFLPELSGEDWVIINSVAYKKQYVTALTGVWDYLKYVQNYEEMLEISTEAVRIYPFDEWQAMKIEALMGLNRYKEAMDFYEETSRMFFEELGISPSGRIMKLFEEMSARMTGNYQATGEIEERLKEEGEEEGAFYLSLPSFRDSYRLFQRVLERNGQSAYLMVITLTDSKGRPAEATERQEEFSRKLHAAIQKSLRRGDCFTKYSPSQFLILLIGTNKENCKRIFQRILDNFAMEHRTWKNYLKYYVSSVADIKSDSSQLKIAGNEFHWK</sequence>
<accession>A0A9D2N4D0</accession>
<protein>
    <submittedName>
        <fullName evidence="5">Transcriptional regulator</fullName>
    </submittedName>
</protein>
<dbReference type="Proteomes" id="UP000823893">
    <property type="component" value="Unassembled WGS sequence"/>
</dbReference>
<dbReference type="InterPro" id="IPR036388">
    <property type="entry name" value="WH-like_DNA-bd_sf"/>
</dbReference>
<feature type="DNA-binding region" description="OmpR/PhoB-type" evidence="3">
    <location>
        <begin position="6"/>
        <end position="113"/>
    </location>
</feature>
<dbReference type="Gene3D" id="1.10.10.10">
    <property type="entry name" value="Winged helix-like DNA-binding domain superfamily/Winged helix DNA-binding domain"/>
    <property type="match status" value="1"/>
</dbReference>
<proteinExistence type="inferred from homology"/>
<evidence type="ECO:0000259" key="4">
    <source>
        <dbReference type="PROSITE" id="PS51755"/>
    </source>
</evidence>
<name>A0A9D2N4D0_9FIRM</name>
<dbReference type="SMART" id="SM01043">
    <property type="entry name" value="BTAD"/>
    <property type="match status" value="1"/>
</dbReference>
<dbReference type="SUPFAM" id="SSF48452">
    <property type="entry name" value="TPR-like"/>
    <property type="match status" value="1"/>
</dbReference>
<dbReference type="Gene3D" id="1.25.40.10">
    <property type="entry name" value="Tetratricopeptide repeat domain"/>
    <property type="match status" value="1"/>
</dbReference>
<dbReference type="InterPro" id="IPR043128">
    <property type="entry name" value="Rev_trsase/Diguanyl_cyclase"/>
</dbReference>
<dbReference type="PANTHER" id="PTHR35807:SF2">
    <property type="entry name" value="TRANSCRIPTIONAL ACTIVATOR DOMAIN"/>
    <property type="match status" value="1"/>
</dbReference>
<dbReference type="SUPFAM" id="SSF46894">
    <property type="entry name" value="C-terminal effector domain of the bipartite response regulators"/>
    <property type="match status" value="1"/>
</dbReference>
<comment type="caution">
    <text evidence="5">The sequence shown here is derived from an EMBL/GenBank/DDBJ whole genome shotgun (WGS) entry which is preliminary data.</text>
</comment>
<dbReference type="PROSITE" id="PS51755">
    <property type="entry name" value="OMPR_PHOB"/>
    <property type="match status" value="1"/>
</dbReference>
<evidence type="ECO:0000256" key="2">
    <source>
        <dbReference type="ARBA" id="ARBA00023125"/>
    </source>
</evidence>
<evidence type="ECO:0000256" key="1">
    <source>
        <dbReference type="ARBA" id="ARBA00005820"/>
    </source>
</evidence>
<reference evidence="5" key="2">
    <citation type="submission" date="2021-04" db="EMBL/GenBank/DDBJ databases">
        <authorList>
            <person name="Gilroy R."/>
        </authorList>
    </citation>
    <scope>NUCLEOTIDE SEQUENCE</scope>
    <source>
        <strain evidence="5">ChiSxjej6B18-287</strain>
    </source>
</reference>
<dbReference type="GO" id="GO:0000160">
    <property type="term" value="P:phosphorelay signal transduction system"/>
    <property type="evidence" value="ECO:0007669"/>
    <property type="project" value="InterPro"/>
</dbReference>
<gene>
    <name evidence="5" type="ORF">H9935_03850</name>
</gene>
<evidence type="ECO:0000313" key="6">
    <source>
        <dbReference type="Proteomes" id="UP000823893"/>
    </source>
</evidence>